<name>A0A9D4AX77_9SAUR</name>
<keyword evidence="2" id="KW-1185">Reference proteome</keyword>
<comment type="caution">
    <text evidence="1">The sequence shown here is derived from an EMBL/GenBank/DDBJ whole genome shotgun (WGS) entry which is preliminary data.</text>
</comment>
<sequence>MLIIAVSLVSRPSCIFYRGRSGLVVRCPAVKVVGPRPSFSPSDRALLHRTTSPLTPRNGVGAPAFLLSPLPGPQPPTQLSSWLVYNPPCRAAQPWRKFYPRALQMVAVMQKQGRILSTPPAGESLHRKTGLRTTLEGLKERQARKVNMRMGILPPIV</sequence>
<reference evidence="1" key="1">
    <citation type="submission" date="2021-09" db="EMBL/GenBank/DDBJ databases">
        <title>The genome of Mauremys mutica provides insights into the evolution of semi-aquatic lifestyle.</title>
        <authorList>
            <person name="Gong S."/>
            <person name="Gao Y."/>
        </authorList>
    </citation>
    <scope>NUCLEOTIDE SEQUENCE</scope>
    <source>
        <strain evidence="1">MM-2020</strain>
        <tissue evidence="1">Muscle</tissue>
    </source>
</reference>
<accession>A0A9D4AX77</accession>
<organism evidence="1 2">
    <name type="scientific">Mauremys mutica</name>
    <name type="common">yellowpond turtle</name>
    <dbReference type="NCBI Taxonomy" id="74926"/>
    <lineage>
        <taxon>Eukaryota</taxon>
        <taxon>Metazoa</taxon>
        <taxon>Chordata</taxon>
        <taxon>Craniata</taxon>
        <taxon>Vertebrata</taxon>
        <taxon>Euteleostomi</taxon>
        <taxon>Archelosauria</taxon>
        <taxon>Testudinata</taxon>
        <taxon>Testudines</taxon>
        <taxon>Cryptodira</taxon>
        <taxon>Durocryptodira</taxon>
        <taxon>Testudinoidea</taxon>
        <taxon>Geoemydidae</taxon>
        <taxon>Geoemydinae</taxon>
        <taxon>Mauremys</taxon>
    </lineage>
</organism>
<dbReference type="Proteomes" id="UP000827986">
    <property type="component" value="Unassembled WGS sequence"/>
</dbReference>
<dbReference type="EMBL" id="JAHDVG010000482">
    <property type="protein sequence ID" value="KAH1173369.1"/>
    <property type="molecule type" value="Genomic_DNA"/>
</dbReference>
<proteinExistence type="predicted"/>
<evidence type="ECO:0000313" key="2">
    <source>
        <dbReference type="Proteomes" id="UP000827986"/>
    </source>
</evidence>
<dbReference type="AlphaFoldDB" id="A0A9D4AX77"/>
<gene>
    <name evidence="1" type="ORF">KIL84_017208</name>
</gene>
<protein>
    <submittedName>
        <fullName evidence="1">Uncharacterized protein</fullName>
    </submittedName>
</protein>
<evidence type="ECO:0000313" key="1">
    <source>
        <dbReference type="EMBL" id="KAH1173369.1"/>
    </source>
</evidence>